<reference evidence="2" key="1">
    <citation type="submission" date="2020-10" db="EMBL/GenBank/DDBJ databases">
        <authorList>
            <person name="Han B."/>
            <person name="Lu T."/>
            <person name="Zhao Q."/>
            <person name="Huang X."/>
            <person name="Zhao Y."/>
        </authorList>
    </citation>
    <scope>NUCLEOTIDE SEQUENCE</scope>
</reference>
<protein>
    <submittedName>
        <fullName evidence="2">Uncharacterized protein</fullName>
    </submittedName>
</protein>
<proteinExistence type="predicted"/>
<name>A0A811PIP3_9POAL</name>
<dbReference type="Proteomes" id="UP000604825">
    <property type="component" value="Unassembled WGS sequence"/>
</dbReference>
<accession>A0A811PIP3</accession>
<dbReference type="EMBL" id="CAJGYO010000007">
    <property type="protein sequence ID" value="CAD6247275.1"/>
    <property type="molecule type" value="Genomic_DNA"/>
</dbReference>
<evidence type="ECO:0000313" key="3">
    <source>
        <dbReference type="Proteomes" id="UP000604825"/>
    </source>
</evidence>
<gene>
    <name evidence="2" type="ORF">NCGR_LOCUS31485</name>
</gene>
<dbReference type="AlphaFoldDB" id="A0A811PIP3"/>
<sequence length="86" mass="9372">MSKEAAARVNHAVHGLSRLWVLRDLRGGDKLGMASESERQSWKPKRLPCEALARAGARQSRKEGGVNQAGATRGRSGAGEPRRKRP</sequence>
<evidence type="ECO:0000256" key="1">
    <source>
        <dbReference type="SAM" id="MobiDB-lite"/>
    </source>
</evidence>
<organism evidence="2 3">
    <name type="scientific">Miscanthus lutarioriparius</name>
    <dbReference type="NCBI Taxonomy" id="422564"/>
    <lineage>
        <taxon>Eukaryota</taxon>
        <taxon>Viridiplantae</taxon>
        <taxon>Streptophyta</taxon>
        <taxon>Embryophyta</taxon>
        <taxon>Tracheophyta</taxon>
        <taxon>Spermatophyta</taxon>
        <taxon>Magnoliopsida</taxon>
        <taxon>Liliopsida</taxon>
        <taxon>Poales</taxon>
        <taxon>Poaceae</taxon>
        <taxon>PACMAD clade</taxon>
        <taxon>Panicoideae</taxon>
        <taxon>Andropogonodae</taxon>
        <taxon>Andropogoneae</taxon>
        <taxon>Saccharinae</taxon>
        <taxon>Miscanthus</taxon>
    </lineage>
</organism>
<feature type="region of interest" description="Disordered" evidence="1">
    <location>
        <begin position="32"/>
        <end position="86"/>
    </location>
</feature>
<comment type="caution">
    <text evidence="2">The sequence shown here is derived from an EMBL/GenBank/DDBJ whole genome shotgun (WGS) entry which is preliminary data.</text>
</comment>
<keyword evidence="3" id="KW-1185">Reference proteome</keyword>
<evidence type="ECO:0000313" key="2">
    <source>
        <dbReference type="EMBL" id="CAD6247275.1"/>
    </source>
</evidence>